<dbReference type="Gene3D" id="1.20.1550.10">
    <property type="entry name" value="DsbB-like"/>
    <property type="match status" value="1"/>
</dbReference>
<organism evidence="6">
    <name type="scientific">hydrothermal vent metagenome</name>
    <dbReference type="NCBI Taxonomy" id="652676"/>
    <lineage>
        <taxon>unclassified sequences</taxon>
        <taxon>metagenomes</taxon>
        <taxon>ecological metagenomes</taxon>
    </lineage>
</organism>
<accession>A0A3B0RIE6</accession>
<evidence type="ECO:0000256" key="2">
    <source>
        <dbReference type="ARBA" id="ARBA00022692"/>
    </source>
</evidence>
<dbReference type="SUPFAM" id="SSF158442">
    <property type="entry name" value="DsbB-like"/>
    <property type="match status" value="1"/>
</dbReference>
<keyword evidence="4 5" id="KW-0472">Membrane</keyword>
<evidence type="ECO:0000256" key="3">
    <source>
        <dbReference type="ARBA" id="ARBA00022989"/>
    </source>
</evidence>
<comment type="subcellular location">
    <subcellularLocation>
        <location evidence="1">Membrane</location>
        <topology evidence="1">Multi-pass membrane protein</topology>
    </subcellularLocation>
</comment>
<proteinExistence type="predicted"/>
<feature type="transmembrane region" description="Helical" evidence="5">
    <location>
        <begin position="20"/>
        <end position="41"/>
    </location>
</feature>
<evidence type="ECO:0000313" key="6">
    <source>
        <dbReference type="EMBL" id="VAV91411.1"/>
    </source>
</evidence>
<gene>
    <name evidence="6" type="ORF">MNBD_ALPHA02-2185</name>
</gene>
<dbReference type="GO" id="GO:0016020">
    <property type="term" value="C:membrane"/>
    <property type="evidence" value="ECO:0007669"/>
    <property type="project" value="UniProtKB-SubCell"/>
</dbReference>
<evidence type="ECO:0000256" key="4">
    <source>
        <dbReference type="ARBA" id="ARBA00023136"/>
    </source>
</evidence>
<dbReference type="EMBL" id="UOED01000067">
    <property type="protein sequence ID" value="VAV91411.1"/>
    <property type="molecule type" value="Genomic_DNA"/>
</dbReference>
<dbReference type="Pfam" id="PF02600">
    <property type="entry name" value="DsbB"/>
    <property type="match status" value="1"/>
</dbReference>
<evidence type="ECO:0000256" key="1">
    <source>
        <dbReference type="ARBA" id="ARBA00004141"/>
    </source>
</evidence>
<feature type="transmembrane region" description="Helical" evidence="5">
    <location>
        <begin position="53"/>
        <end position="69"/>
    </location>
</feature>
<protein>
    <submittedName>
        <fullName evidence="6">Periplasmic thiol:disulfide oxidoreductase DsbB, required for DsbA reoxidation</fullName>
    </submittedName>
</protein>
<dbReference type="AlphaFoldDB" id="A0A3B0RIE6"/>
<feature type="transmembrane region" description="Helical" evidence="5">
    <location>
        <begin position="76"/>
        <end position="99"/>
    </location>
</feature>
<dbReference type="InterPro" id="IPR003752">
    <property type="entry name" value="DiS_bond_form_DsbB/BdbC"/>
</dbReference>
<keyword evidence="3 5" id="KW-1133">Transmembrane helix</keyword>
<name>A0A3B0RIE6_9ZZZZ</name>
<feature type="transmembrane region" description="Helical" evidence="5">
    <location>
        <begin position="151"/>
        <end position="170"/>
    </location>
</feature>
<sequence>MLNNKNLITRLVCYFWQNPLLLAFLVSSSLMAGAYAFQYIGGLEPCDLCWTQRYAHMAIIALSGAGLLLKSAGGLIYNVMAWGTALALDVSIAVSGYHAGIEQKWWQGPTTCTSNGLTQSADMESFFDNMMEAKMVLCDEIPWEMFGISMAGYNFLISFIVSGFVALALLDKVRKNNPARN</sequence>
<reference evidence="6" key="1">
    <citation type="submission" date="2018-06" db="EMBL/GenBank/DDBJ databases">
        <authorList>
            <person name="Zhirakovskaya E."/>
        </authorList>
    </citation>
    <scope>NUCLEOTIDE SEQUENCE</scope>
</reference>
<dbReference type="GO" id="GO:0015035">
    <property type="term" value="F:protein-disulfide reductase activity"/>
    <property type="evidence" value="ECO:0007669"/>
    <property type="project" value="InterPro"/>
</dbReference>
<dbReference type="InterPro" id="IPR023380">
    <property type="entry name" value="DsbB-like_sf"/>
</dbReference>
<evidence type="ECO:0000256" key="5">
    <source>
        <dbReference type="SAM" id="Phobius"/>
    </source>
</evidence>
<dbReference type="GO" id="GO:0006457">
    <property type="term" value="P:protein folding"/>
    <property type="evidence" value="ECO:0007669"/>
    <property type="project" value="InterPro"/>
</dbReference>
<keyword evidence="2 5" id="KW-0812">Transmembrane</keyword>